<keyword evidence="6" id="KW-0479">Metal-binding</keyword>
<proteinExistence type="inferred from homology"/>
<dbReference type="InterPro" id="IPR005110">
    <property type="entry name" value="MoeA_linker/N"/>
</dbReference>
<dbReference type="Pfam" id="PF03454">
    <property type="entry name" value="MoeA_C"/>
    <property type="match status" value="1"/>
</dbReference>
<comment type="catalytic activity">
    <reaction evidence="5">
        <text>adenylyl-molybdopterin + molybdate = Mo-molybdopterin + AMP + H(+)</text>
        <dbReference type="Rhea" id="RHEA:35047"/>
        <dbReference type="ChEBI" id="CHEBI:15378"/>
        <dbReference type="ChEBI" id="CHEBI:36264"/>
        <dbReference type="ChEBI" id="CHEBI:62727"/>
        <dbReference type="ChEBI" id="CHEBI:71302"/>
        <dbReference type="ChEBI" id="CHEBI:456215"/>
        <dbReference type="EC" id="2.10.1.1"/>
    </reaction>
</comment>
<comment type="pathway">
    <text evidence="2 6">Cofactor biosynthesis; molybdopterin biosynthesis.</text>
</comment>
<keyword evidence="6" id="KW-0500">Molybdenum</keyword>
<keyword evidence="4 6" id="KW-0501">Molybdenum cofactor biosynthesis</keyword>
<dbReference type="Proteomes" id="UP000436016">
    <property type="component" value="Unassembled WGS sequence"/>
</dbReference>
<dbReference type="InterPro" id="IPR038987">
    <property type="entry name" value="MoeA-like"/>
</dbReference>
<comment type="function">
    <text evidence="1 6">Catalyzes the insertion of molybdate into adenylated molybdopterin with the concomitant release of AMP.</text>
</comment>
<dbReference type="Gene3D" id="2.40.340.10">
    <property type="entry name" value="MoeA, C-terminal, domain IV"/>
    <property type="match status" value="1"/>
</dbReference>
<dbReference type="EMBL" id="WUWG01000001">
    <property type="protein sequence ID" value="MXU64011.1"/>
    <property type="molecule type" value="Genomic_DNA"/>
</dbReference>
<dbReference type="GO" id="GO:0061599">
    <property type="term" value="F:molybdopterin molybdotransferase activity"/>
    <property type="evidence" value="ECO:0007669"/>
    <property type="project" value="UniProtKB-UniRule"/>
</dbReference>
<sequence length="427" mass="43818">MTDGDRPAGDCYGLPRGVHWTPVDAAHAELRKQLSPVVGQERVPVADAAGRVLAADVAAVRPNPPAANAAVDGYGFSYASVSPTADGSALLQRVAGRAAAGHPFDGSVPAGAALRILTGAPVPAGVDTIILQEDVTEDDGSLRFAAVPKPGANLRAAGEDAQTGATVLTAGTVIGAAEIALLAAVGPSDIAVYRPLRVAILSTGDELRPAGAPLSPGQLPDSNRPMLAAILRDWDCQIVDLGCAPDDPAAIRAALDRGAAEADLILTSGGASTGDEDHVSALLQAEGALMAWRIAMKPGRPLALSRWRGVPVLGLPGNPVAAFVCTLVFGYPVRGLLSGRGWHVPQGLMLPAGFARTRKIGRRDYLRARLDADGSVVPFRSEGSGLISGLGWASGLACLEEDRREVMAGSPVRFLPYAAFGLRTGSA</sequence>
<dbReference type="InterPro" id="IPR036688">
    <property type="entry name" value="MoeA_C_domain_IV_sf"/>
</dbReference>
<dbReference type="UniPathway" id="UPA00344"/>
<dbReference type="SUPFAM" id="SSF63867">
    <property type="entry name" value="MoeA C-terminal domain-like"/>
    <property type="match status" value="1"/>
</dbReference>
<dbReference type="AlphaFoldDB" id="A0A6B0TYN1"/>
<comment type="caution">
    <text evidence="8">The sequence shown here is derived from an EMBL/GenBank/DDBJ whole genome shotgun (WGS) entry which is preliminary data.</text>
</comment>
<evidence type="ECO:0000256" key="3">
    <source>
        <dbReference type="ARBA" id="ARBA00010763"/>
    </source>
</evidence>
<comment type="similarity">
    <text evidence="3 6">Belongs to the MoeA family.</text>
</comment>
<dbReference type="Gene3D" id="2.170.190.11">
    <property type="entry name" value="Molybdopterin biosynthesis moea protein, domain 3"/>
    <property type="match status" value="1"/>
</dbReference>
<dbReference type="Pfam" id="PF00994">
    <property type="entry name" value="MoCF_biosynth"/>
    <property type="match status" value="1"/>
</dbReference>
<accession>A0A6B0TYN1</accession>
<keyword evidence="6 8" id="KW-0808">Transferase</keyword>
<evidence type="ECO:0000259" key="7">
    <source>
        <dbReference type="SMART" id="SM00852"/>
    </source>
</evidence>
<dbReference type="SMART" id="SM00852">
    <property type="entry name" value="MoCF_biosynth"/>
    <property type="match status" value="1"/>
</dbReference>
<dbReference type="PANTHER" id="PTHR10192:SF5">
    <property type="entry name" value="GEPHYRIN"/>
    <property type="match status" value="1"/>
</dbReference>
<keyword evidence="9" id="KW-1185">Reference proteome</keyword>
<keyword evidence="6" id="KW-0460">Magnesium</keyword>
<dbReference type="EC" id="2.10.1.1" evidence="6"/>
<evidence type="ECO:0000313" key="8">
    <source>
        <dbReference type="EMBL" id="MXU64011.1"/>
    </source>
</evidence>
<dbReference type="InterPro" id="IPR036425">
    <property type="entry name" value="MoaB/Mog-like_dom_sf"/>
</dbReference>
<feature type="domain" description="MoaB/Mog" evidence="7">
    <location>
        <begin position="199"/>
        <end position="336"/>
    </location>
</feature>
<organism evidence="8 9">
    <name type="scientific">Oceanomicrobium pacificus</name>
    <dbReference type="NCBI Taxonomy" id="2692916"/>
    <lineage>
        <taxon>Bacteria</taxon>
        <taxon>Pseudomonadati</taxon>
        <taxon>Pseudomonadota</taxon>
        <taxon>Alphaproteobacteria</taxon>
        <taxon>Rhodobacterales</taxon>
        <taxon>Paracoccaceae</taxon>
        <taxon>Oceanomicrobium</taxon>
    </lineage>
</organism>
<evidence type="ECO:0000313" key="9">
    <source>
        <dbReference type="Proteomes" id="UP000436016"/>
    </source>
</evidence>
<dbReference type="InterPro" id="IPR001453">
    <property type="entry name" value="MoaB/Mog_dom"/>
</dbReference>
<evidence type="ECO:0000256" key="5">
    <source>
        <dbReference type="ARBA" id="ARBA00047317"/>
    </source>
</evidence>
<evidence type="ECO:0000256" key="2">
    <source>
        <dbReference type="ARBA" id="ARBA00005046"/>
    </source>
</evidence>
<gene>
    <name evidence="8" type="ORF">GSH16_01030</name>
</gene>
<protein>
    <recommendedName>
        <fullName evidence="6">Molybdopterin molybdenumtransferase</fullName>
        <ecNumber evidence="6">2.10.1.1</ecNumber>
    </recommendedName>
</protein>
<evidence type="ECO:0000256" key="4">
    <source>
        <dbReference type="ARBA" id="ARBA00023150"/>
    </source>
</evidence>
<dbReference type="SUPFAM" id="SSF53218">
    <property type="entry name" value="Molybdenum cofactor biosynthesis proteins"/>
    <property type="match status" value="1"/>
</dbReference>
<dbReference type="Gene3D" id="3.40.980.10">
    <property type="entry name" value="MoaB/Mog-like domain"/>
    <property type="match status" value="1"/>
</dbReference>
<dbReference type="InterPro" id="IPR036135">
    <property type="entry name" value="MoeA_linker/N_sf"/>
</dbReference>
<comment type="cofactor">
    <cofactor evidence="6">
        <name>Mg(2+)</name>
        <dbReference type="ChEBI" id="CHEBI:18420"/>
    </cofactor>
</comment>
<dbReference type="GO" id="GO:0046872">
    <property type="term" value="F:metal ion binding"/>
    <property type="evidence" value="ECO:0007669"/>
    <property type="project" value="UniProtKB-UniRule"/>
</dbReference>
<dbReference type="RefSeq" id="WP_160851036.1">
    <property type="nucleotide sequence ID" value="NZ_WUWG01000001.1"/>
</dbReference>
<dbReference type="Pfam" id="PF03453">
    <property type="entry name" value="MoeA_N"/>
    <property type="match status" value="1"/>
</dbReference>
<dbReference type="NCBIfam" id="NF045515">
    <property type="entry name" value="Glp_gephyrin"/>
    <property type="match status" value="1"/>
</dbReference>
<evidence type="ECO:0000256" key="1">
    <source>
        <dbReference type="ARBA" id="ARBA00002901"/>
    </source>
</evidence>
<dbReference type="CDD" id="cd00887">
    <property type="entry name" value="MoeA"/>
    <property type="match status" value="1"/>
</dbReference>
<dbReference type="GO" id="GO:0006777">
    <property type="term" value="P:Mo-molybdopterin cofactor biosynthetic process"/>
    <property type="evidence" value="ECO:0007669"/>
    <property type="project" value="UniProtKB-UniRule"/>
</dbReference>
<dbReference type="Gene3D" id="3.90.105.10">
    <property type="entry name" value="Molybdopterin biosynthesis moea protein, domain 2"/>
    <property type="match status" value="1"/>
</dbReference>
<dbReference type="PANTHER" id="PTHR10192">
    <property type="entry name" value="MOLYBDOPTERIN BIOSYNTHESIS PROTEIN"/>
    <property type="match status" value="1"/>
</dbReference>
<dbReference type="InterPro" id="IPR005111">
    <property type="entry name" value="MoeA_C_domain_IV"/>
</dbReference>
<dbReference type="SUPFAM" id="SSF63882">
    <property type="entry name" value="MoeA N-terminal region -like"/>
    <property type="match status" value="1"/>
</dbReference>
<name>A0A6B0TYN1_9RHOB</name>
<reference evidence="8 9" key="1">
    <citation type="submission" date="2019-12" db="EMBL/GenBank/DDBJ databases">
        <title>Strain KN286 was isolated from seawater, which was collected from Caroline Seamount in the tropical western Pacific.</title>
        <authorList>
            <person name="Wang Q."/>
        </authorList>
    </citation>
    <scope>NUCLEOTIDE SEQUENCE [LARGE SCALE GENOMIC DNA]</scope>
    <source>
        <strain evidence="8 9">KN286</strain>
    </source>
</reference>
<evidence type="ECO:0000256" key="6">
    <source>
        <dbReference type="RuleBase" id="RU365090"/>
    </source>
</evidence>
<dbReference type="GO" id="GO:0005829">
    <property type="term" value="C:cytosol"/>
    <property type="evidence" value="ECO:0007669"/>
    <property type="project" value="TreeGrafter"/>
</dbReference>